<proteinExistence type="predicted"/>
<gene>
    <name evidence="1" type="ORF">RchiOBHm_Chr5g0025171</name>
</gene>
<protein>
    <submittedName>
        <fullName evidence="1">Putative non-specific serine/threonine protein kinase</fullName>
        <ecNumber evidence="1">2.7.11.1</ecNumber>
    </submittedName>
</protein>
<keyword evidence="1" id="KW-0808">Transferase</keyword>
<reference evidence="1 2" key="1">
    <citation type="journal article" date="2018" name="Nat. Genet.">
        <title>The Rosa genome provides new insights in the design of modern roses.</title>
        <authorList>
            <person name="Bendahmane M."/>
        </authorList>
    </citation>
    <scope>NUCLEOTIDE SEQUENCE [LARGE SCALE GENOMIC DNA]</scope>
    <source>
        <strain evidence="2">cv. Old Blush</strain>
    </source>
</reference>
<accession>A0A2P6Q8J0</accession>
<comment type="caution">
    <text evidence="1">The sequence shown here is derived from an EMBL/GenBank/DDBJ whole genome shotgun (WGS) entry which is preliminary data.</text>
</comment>
<evidence type="ECO:0000313" key="2">
    <source>
        <dbReference type="Proteomes" id="UP000238479"/>
    </source>
</evidence>
<name>A0A2P6Q8J0_ROSCH</name>
<sequence>MYAWVLWKEGVGLELLDPTLGDSCDKDHLLRCIYVGLLCVEENAASRPKMLNVISMLTNESMSLPVPTKPTFCTERNVITTTVDGNGPEVVVLVNGISNSDFDGR</sequence>
<keyword evidence="1" id="KW-0418">Kinase</keyword>
<dbReference type="EMBL" id="PDCK01000043">
    <property type="protein sequence ID" value="PRQ30486.1"/>
    <property type="molecule type" value="Genomic_DNA"/>
</dbReference>
<dbReference type="STRING" id="74649.A0A2P6Q8J0"/>
<dbReference type="Proteomes" id="UP000238479">
    <property type="component" value="Chromosome 5"/>
</dbReference>
<organism evidence="1 2">
    <name type="scientific">Rosa chinensis</name>
    <name type="common">China rose</name>
    <dbReference type="NCBI Taxonomy" id="74649"/>
    <lineage>
        <taxon>Eukaryota</taxon>
        <taxon>Viridiplantae</taxon>
        <taxon>Streptophyta</taxon>
        <taxon>Embryophyta</taxon>
        <taxon>Tracheophyta</taxon>
        <taxon>Spermatophyta</taxon>
        <taxon>Magnoliopsida</taxon>
        <taxon>eudicotyledons</taxon>
        <taxon>Gunneridae</taxon>
        <taxon>Pentapetalae</taxon>
        <taxon>rosids</taxon>
        <taxon>fabids</taxon>
        <taxon>Rosales</taxon>
        <taxon>Rosaceae</taxon>
        <taxon>Rosoideae</taxon>
        <taxon>Rosoideae incertae sedis</taxon>
        <taxon>Rosa</taxon>
    </lineage>
</organism>
<keyword evidence="1" id="KW-0723">Serine/threonine-protein kinase</keyword>
<dbReference type="AlphaFoldDB" id="A0A2P6Q8J0"/>
<dbReference type="Gramene" id="PRQ30486">
    <property type="protein sequence ID" value="PRQ30486"/>
    <property type="gene ID" value="RchiOBHm_Chr5g0025171"/>
</dbReference>
<keyword evidence="2" id="KW-1185">Reference proteome</keyword>
<dbReference type="Gene3D" id="1.10.510.10">
    <property type="entry name" value="Transferase(Phosphotransferase) domain 1"/>
    <property type="match status" value="1"/>
</dbReference>
<dbReference type="PANTHER" id="PTHR27006">
    <property type="entry name" value="PROMASTIGOTE SURFACE ANTIGEN PROTEIN PSA"/>
    <property type="match status" value="1"/>
</dbReference>
<dbReference type="OMA" id="HCSSINE"/>
<dbReference type="EC" id="2.7.11.1" evidence="1"/>
<dbReference type="PANTHER" id="PTHR27006:SF634">
    <property type="entry name" value="RECEPTOR-LIKE SERINE_THREONINE-PROTEIN KINASE"/>
    <property type="match status" value="1"/>
</dbReference>
<evidence type="ECO:0000313" key="1">
    <source>
        <dbReference type="EMBL" id="PRQ30486.1"/>
    </source>
</evidence>
<dbReference type="GO" id="GO:0004674">
    <property type="term" value="F:protein serine/threonine kinase activity"/>
    <property type="evidence" value="ECO:0007669"/>
    <property type="project" value="UniProtKB-KW"/>
</dbReference>